<feature type="non-terminal residue" evidence="2">
    <location>
        <position position="1547"/>
    </location>
</feature>
<evidence type="ECO:0000313" key="2">
    <source>
        <dbReference type="EMBL" id="RYC78692.1"/>
    </source>
</evidence>
<feature type="compositionally biased region" description="Polar residues" evidence="1">
    <location>
        <begin position="780"/>
        <end position="790"/>
    </location>
</feature>
<evidence type="ECO:0008006" key="4">
    <source>
        <dbReference type="Google" id="ProtNLM"/>
    </source>
</evidence>
<feature type="non-terminal residue" evidence="2">
    <location>
        <position position="1"/>
    </location>
</feature>
<dbReference type="EMBL" id="MQTW01000987">
    <property type="protein sequence ID" value="RYC78692.1"/>
    <property type="molecule type" value="Genomic_DNA"/>
</dbReference>
<feature type="compositionally biased region" description="Basic and acidic residues" evidence="1">
    <location>
        <begin position="991"/>
        <end position="1005"/>
    </location>
</feature>
<evidence type="ECO:0000313" key="3">
    <source>
        <dbReference type="Proteomes" id="UP000290540"/>
    </source>
</evidence>
<dbReference type="Gene3D" id="3.40.395.10">
    <property type="entry name" value="Adenoviral Proteinase, Chain A"/>
    <property type="match status" value="1"/>
</dbReference>
<protein>
    <recommendedName>
        <fullName evidence="4">Ubiquitin-like protease family profile domain-containing protein</fullName>
    </recommendedName>
</protein>
<dbReference type="Proteomes" id="UP000290540">
    <property type="component" value="Unassembled WGS sequence"/>
</dbReference>
<sequence>TYPQFAGIKLYLGAKNLKLVYMNADIRQTIRAWRSQWQNAVDQAFLDPSDTYVDIGRQYTPRIGSVAESNVLMWRRCCLKQLWRQRQAWSSQYNAMYPFVRSSLEDIATSKSRSVPLRLIEYPRFTLRDTIDMTIQPADKSREVGEGLIYSQFYNLVKIPFDAAKQYPFQNRQLEKMALDPSYVADYERSTRGSHANQASLSLAYRLSKLRVRASLVQDDEGSVSVPFSYGVRPEDRVSVKLLDLVLSHFDSLESTRQSDPITVCQDQELPFFAIPSTTMTRFLHGTVNKYCFLFEYIKSQAGARYSLPETVVMTLALRSLRFVTSGIIAKESILWKDRWQQSKQVTSQSGQRQSSEVEREGLGLNRTSKDYGLGWWLPGNSLLHIEYGRQWKVIKDIRDVHARMWQANKWVKQYSVRKSQRNRNIWFEYLSNTVIELFQSEVWRAARKSLDWKSGSDLTDEAAASYPADQPPPYCYDALASSFHDRRRNVNHTRPYFLTGNKIRSSSVWDLVCDHLGFNLHDGRLESRDGLQPLHHRIAVRRSVEMISEVLGHSEACRWYKELGHLLLLTNWILPWPSTRLLISTTKESHRKNLKRRLIWVSLIYAPAKLSPFLSPNLPTHPLQDEERCITVHDNLRQTLTCITAERFGASGWTEDCDPSEPRFHWTSEDLLRYVGGTVTIGSFKIGRAVQSGSRKGFIYPLAERGRPPVLRLTDRIRGRTLEELERLFSDIIRSAQSESELGRGATSIESLEQIPPPMVNPGDGVDAYPTHSLEPNLDHQSTPYNGFINSSTSSSDGSNDDVVDSDSDWKPPKRLRRAHEQSVDSHRVAVGSQNAEFVYHYQPHPPALPSTTNPVIGLHLEPHLHILTPLEQDVVAEPTCAGDYDAPDEADTDPTAAPTSWNPPVWNHHENSRVARSSLDDTSEDDYNPLFEDSQIQLELISQGQDNTGDGYDAVTDRGEANSPQLEARDEELQDLVDKVQQLLITTSPDREATRRDSDDGRAENGSSSGVTSQAYDCDGFLLPSATGVQRFTREHSDFVDRSSAVSPSSSTPRGFGVEWIYHGLYSWNLRRRLEREDYLTTDDVLCGMRLAIELSGRRDVTTLARAIHLGESQNNSIQLSQAEIEDIRRHDATILSIFRPGIEEGVGHWSLAIYQPARPHFFFCDSLGSRDDCYYSALRDIHDSVLPDSAPASICDVPITQQVNGWTCGVIVVECARRFLTAREQYCSEDLMIEDQPGLLDWTQQEPYLSEMQDPDLREVGAISYWIEVISQYLGATTNHSATSVGSRRSSSNDAVTISEPADPALLLFQEWSRPVGCTSRQHEEDHSSQLADATTKRGVSPNCSSLLDIAKRLEGVTGEDGTNGPLPCVLDPAKDLLRSGTRESSSSDAGPTRYGGPCKAAMEGLVEGEQDPPYLCMHSNHSARRLEDDRISSSYDIDSLCSFPTSLGVARLGIQWYTQSHVTLNLVDNVHLSMEIAGTREQDGTVTTQPLHTIPNYCLGHVIGLADTFIWAFFPALFSGKLSDPYSQTCIPKKNFVHWYEEV</sequence>
<reference evidence="2 3" key="1">
    <citation type="submission" date="2016-12" db="EMBL/GenBank/DDBJ databases">
        <title>Draft genome sequence of Fusarium oxysporum causing rot on Narcissus.</title>
        <authorList>
            <person name="Armitage A.D."/>
            <person name="Taylor A."/>
            <person name="Clarkson J.P."/>
            <person name="Harrison R.J."/>
            <person name="Jackson A.C."/>
        </authorList>
    </citation>
    <scope>NUCLEOTIDE SEQUENCE [LARGE SCALE GENOMIC DNA]</scope>
    <source>
        <strain evidence="2 3">N139</strain>
    </source>
</reference>
<proteinExistence type="predicted"/>
<comment type="caution">
    <text evidence="2">The sequence shown here is derived from an EMBL/GenBank/DDBJ whole genome shotgun (WGS) entry which is preliminary data.</text>
</comment>
<feature type="region of interest" description="Disordered" evidence="1">
    <location>
        <begin position="752"/>
        <end position="828"/>
    </location>
</feature>
<organism evidence="2 3">
    <name type="scientific">Fusarium oxysporum f. sp. narcissi</name>
    <dbReference type="NCBI Taxonomy" id="451672"/>
    <lineage>
        <taxon>Eukaryota</taxon>
        <taxon>Fungi</taxon>
        <taxon>Dikarya</taxon>
        <taxon>Ascomycota</taxon>
        <taxon>Pezizomycotina</taxon>
        <taxon>Sordariomycetes</taxon>
        <taxon>Hypocreomycetidae</taxon>
        <taxon>Hypocreales</taxon>
        <taxon>Nectriaceae</taxon>
        <taxon>Fusarium</taxon>
        <taxon>Fusarium oxysporum species complex</taxon>
    </lineage>
</organism>
<accession>A0A4Q2UXE6</accession>
<feature type="region of interest" description="Disordered" evidence="1">
    <location>
        <begin position="882"/>
        <end position="930"/>
    </location>
</feature>
<feature type="region of interest" description="Disordered" evidence="1">
    <location>
        <begin position="1321"/>
        <end position="1343"/>
    </location>
</feature>
<name>A0A4Q2UXE6_FUSOX</name>
<gene>
    <name evidence="2" type="ORF">BFJ63_vAg18434</name>
</gene>
<dbReference type="InterPro" id="IPR038765">
    <property type="entry name" value="Papain-like_cys_pep_sf"/>
</dbReference>
<dbReference type="SUPFAM" id="SSF54001">
    <property type="entry name" value="Cysteine proteinases"/>
    <property type="match status" value="1"/>
</dbReference>
<feature type="region of interest" description="Disordered" evidence="1">
    <location>
        <begin position="986"/>
        <end position="1014"/>
    </location>
</feature>
<evidence type="ECO:0000256" key="1">
    <source>
        <dbReference type="SAM" id="MobiDB-lite"/>
    </source>
</evidence>